<keyword evidence="10" id="KW-0408">Iron</keyword>
<keyword evidence="4" id="KW-1003">Cell membrane</keyword>
<comment type="caution">
    <text evidence="13">The sequence shown here is derived from an EMBL/GenBank/DDBJ whole genome shotgun (WGS) entry which is preliminary data.</text>
</comment>
<evidence type="ECO:0000256" key="6">
    <source>
        <dbReference type="ARBA" id="ARBA00022692"/>
    </source>
</evidence>
<keyword evidence="8" id="KW-0249">Electron transport</keyword>
<feature type="transmembrane region" description="Helical" evidence="12">
    <location>
        <begin position="58"/>
        <end position="75"/>
    </location>
</feature>
<keyword evidence="9 12" id="KW-1133">Transmembrane helix</keyword>
<evidence type="ECO:0000256" key="4">
    <source>
        <dbReference type="ARBA" id="ARBA00022475"/>
    </source>
</evidence>
<keyword evidence="14" id="KW-1185">Reference proteome</keyword>
<evidence type="ECO:0000313" key="14">
    <source>
        <dbReference type="Proteomes" id="UP001499933"/>
    </source>
</evidence>
<comment type="subcellular location">
    <subcellularLocation>
        <location evidence="1">Cell membrane</location>
        <topology evidence="1">Multi-pass membrane protein</topology>
    </subcellularLocation>
</comment>
<evidence type="ECO:0000256" key="11">
    <source>
        <dbReference type="ARBA" id="ARBA00023136"/>
    </source>
</evidence>
<accession>A0ABN2QHX4</accession>
<evidence type="ECO:0000256" key="8">
    <source>
        <dbReference type="ARBA" id="ARBA00022982"/>
    </source>
</evidence>
<feature type="transmembrane region" description="Helical" evidence="12">
    <location>
        <begin position="155"/>
        <end position="181"/>
    </location>
</feature>
<proteinExistence type="inferred from homology"/>
<feature type="transmembrane region" description="Helical" evidence="12">
    <location>
        <begin position="193"/>
        <end position="216"/>
    </location>
</feature>
<sequence>MNLADVWFVIIAVFWTGFFVLEGFDFGVGALHARVGRTEIERRTVINTIAPFWDGNEVWLVVGAAAIFAAFPAWYATWLSALYLAVMLLLVALIARGVALEWRGRGRGDSWREGWSFALTGGSVVAPLVLGIALGDLLAGLPLDADGAFTGGVSSIFTGFGIWTGLTLVALCLLHGATFVAIRTTGVLRERGLRWAGMLGIAAFVMVAVFAVWTALMARPGWLSYVMLALALIAIAVGLWLSRRGAEKGAFVATAVAIAATVGSLFASLFPDVLVSSTSADYSLTVAGSASSEYALTVMTIVAAIFFPVVLLYQGYTYVVLRRRVGGTATPAARVGEPHPVVPAE</sequence>
<name>A0ABN2QHX4_9MICO</name>
<feature type="transmembrane region" description="Helical" evidence="12">
    <location>
        <begin position="249"/>
        <end position="274"/>
    </location>
</feature>
<dbReference type="PANTHER" id="PTHR43141">
    <property type="entry name" value="CYTOCHROME BD2 SUBUNIT II"/>
    <property type="match status" value="1"/>
</dbReference>
<evidence type="ECO:0000256" key="9">
    <source>
        <dbReference type="ARBA" id="ARBA00022989"/>
    </source>
</evidence>
<feature type="transmembrane region" description="Helical" evidence="12">
    <location>
        <begin position="294"/>
        <end position="313"/>
    </location>
</feature>
<evidence type="ECO:0000256" key="3">
    <source>
        <dbReference type="ARBA" id="ARBA00022448"/>
    </source>
</evidence>
<evidence type="ECO:0000256" key="7">
    <source>
        <dbReference type="ARBA" id="ARBA00022723"/>
    </source>
</evidence>
<feature type="transmembrane region" description="Helical" evidence="12">
    <location>
        <begin position="114"/>
        <end position="135"/>
    </location>
</feature>
<evidence type="ECO:0000256" key="1">
    <source>
        <dbReference type="ARBA" id="ARBA00004651"/>
    </source>
</evidence>
<feature type="transmembrane region" description="Helical" evidence="12">
    <location>
        <begin position="81"/>
        <end position="102"/>
    </location>
</feature>
<feature type="transmembrane region" description="Helical" evidence="12">
    <location>
        <begin position="222"/>
        <end position="242"/>
    </location>
</feature>
<dbReference type="Pfam" id="PF02322">
    <property type="entry name" value="Cyt_bd_oxida_II"/>
    <property type="match status" value="1"/>
</dbReference>
<feature type="transmembrane region" description="Helical" evidence="12">
    <location>
        <begin position="6"/>
        <end position="33"/>
    </location>
</feature>
<evidence type="ECO:0000256" key="2">
    <source>
        <dbReference type="ARBA" id="ARBA00007543"/>
    </source>
</evidence>
<evidence type="ECO:0000256" key="5">
    <source>
        <dbReference type="ARBA" id="ARBA00022617"/>
    </source>
</evidence>
<dbReference type="EMBL" id="BAAAOG010000002">
    <property type="protein sequence ID" value="GAA1952666.1"/>
    <property type="molecule type" value="Genomic_DNA"/>
</dbReference>
<evidence type="ECO:0000256" key="12">
    <source>
        <dbReference type="SAM" id="Phobius"/>
    </source>
</evidence>
<keyword evidence="3" id="KW-0813">Transport</keyword>
<keyword evidence="7" id="KW-0479">Metal-binding</keyword>
<keyword evidence="5" id="KW-0349">Heme</keyword>
<dbReference type="PANTHER" id="PTHR43141:SF5">
    <property type="entry name" value="CYTOCHROME BD-I UBIQUINOL OXIDASE SUBUNIT 2"/>
    <property type="match status" value="1"/>
</dbReference>
<dbReference type="NCBIfam" id="TIGR00203">
    <property type="entry name" value="cydB"/>
    <property type="match status" value="1"/>
</dbReference>
<keyword evidence="11 12" id="KW-0472">Membrane</keyword>
<organism evidence="13 14">
    <name type="scientific">Microbacterium deminutum</name>
    <dbReference type="NCBI Taxonomy" id="344164"/>
    <lineage>
        <taxon>Bacteria</taxon>
        <taxon>Bacillati</taxon>
        <taxon>Actinomycetota</taxon>
        <taxon>Actinomycetes</taxon>
        <taxon>Micrococcales</taxon>
        <taxon>Microbacteriaceae</taxon>
        <taxon>Microbacterium</taxon>
    </lineage>
</organism>
<evidence type="ECO:0000313" key="13">
    <source>
        <dbReference type="EMBL" id="GAA1952666.1"/>
    </source>
</evidence>
<dbReference type="PIRSF" id="PIRSF000267">
    <property type="entry name" value="Cyt_oxidse_sub2"/>
    <property type="match status" value="1"/>
</dbReference>
<gene>
    <name evidence="13" type="primary">cydB_1</name>
    <name evidence="13" type="ORF">GCM10009776_13230</name>
</gene>
<reference evidence="13 14" key="1">
    <citation type="journal article" date="2019" name="Int. J. Syst. Evol. Microbiol.">
        <title>The Global Catalogue of Microorganisms (GCM) 10K type strain sequencing project: providing services to taxonomists for standard genome sequencing and annotation.</title>
        <authorList>
            <consortium name="The Broad Institute Genomics Platform"/>
            <consortium name="The Broad Institute Genome Sequencing Center for Infectious Disease"/>
            <person name="Wu L."/>
            <person name="Ma J."/>
        </authorList>
    </citation>
    <scope>NUCLEOTIDE SEQUENCE [LARGE SCALE GENOMIC DNA]</scope>
    <source>
        <strain evidence="13 14">JCM 14901</strain>
    </source>
</reference>
<protein>
    <submittedName>
        <fullName evidence="13">Cytochrome d ubiquinol oxidase subunit II</fullName>
    </submittedName>
</protein>
<dbReference type="RefSeq" id="WP_344092603.1">
    <property type="nucleotide sequence ID" value="NZ_BAAAOG010000002.1"/>
</dbReference>
<keyword evidence="6 12" id="KW-0812">Transmembrane</keyword>
<dbReference type="Proteomes" id="UP001499933">
    <property type="component" value="Unassembled WGS sequence"/>
</dbReference>
<evidence type="ECO:0000256" key="10">
    <source>
        <dbReference type="ARBA" id="ARBA00023004"/>
    </source>
</evidence>
<dbReference type="InterPro" id="IPR003317">
    <property type="entry name" value="Cyt-d_oxidase_su2"/>
</dbReference>
<comment type="similarity">
    <text evidence="2">Belongs to the cytochrome ubiquinol oxidase subunit 2 family.</text>
</comment>